<dbReference type="CDD" id="cd05403">
    <property type="entry name" value="NT_KNTase_like"/>
    <property type="match status" value="1"/>
</dbReference>
<evidence type="ECO:0000313" key="2">
    <source>
        <dbReference type="EMBL" id="GAA4424965.1"/>
    </source>
</evidence>
<evidence type="ECO:0000259" key="1">
    <source>
        <dbReference type="Pfam" id="PF01909"/>
    </source>
</evidence>
<accession>A0ABP8L9M0</accession>
<proteinExistence type="predicted"/>
<name>A0ABP8L9M0_9MICO</name>
<reference evidence="3" key="1">
    <citation type="journal article" date="2019" name="Int. J. Syst. Evol. Microbiol.">
        <title>The Global Catalogue of Microorganisms (GCM) 10K type strain sequencing project: providing services to taxonomists for standard genome sequencing and annotation.</title>
        <authorList>
            <consortium name="The Broad Institute Genomics Platform"/>
            <consortium name="The Broad Institute Genome Sequencing Center for Infectious Disease"/>
            <person name="Wu L."/>
            <person name="Ma J."/>
        </authorList>
    </citation>
    <scope>NUCLEOTIDE SEQUENCE [LARGE SCALE GENOMIC DNA]</scope>
    <source>
        <strain evidence="3">JCM 17810</strain>
    </source>
</reference>
<organism evidence="2 3">
    <name type="scientific">Georgenia halophila</name>
    <dbReference type="NCBI Taxonomy" id="620889"/>
    <lineage>
        <taxon>Bacteria</taxon>
        <taxon>Bacillati</taxon>
        <taxon>Actinomycetota</taxon>
        <taxon>Actinomycetes</taxon>
        <taxon>Micrococcales</taxon>
        <taxon>Bogoriellaceae</taxon>
        <taxon>Georgenia</taxon>
    </lineage>
</organism>
<dbReference type="EMBL" id="BAABGN010000009">
    <property type="protein sequence ID" value="GAA4424965.1"/>
    <property type="molecule type" value="Genomic_DNA"/>
</dbReference>
<dbReference type="Proteomes" id="UP001500622">
    <property type="component" value="Unassembled WGS sequence"/>
</dbReference>
<evidence type="ECO:0000313" key="3">
    <source>
        <dbReference type="Proteomes" id="UP001500622"/>
    </source>
</evidence>
<dbReference type="InterPro" id="IPR002934">
    <property type="entry name" value="Polymerase_NTP_transf_dom"/>
</dbReference>
<comment type="caution">
    <text evidence="2">The sequence shown here is derived from an EMBL/GenBank/DDBJ whole genome shotgun (WGS) entry which is preliminary data.</text>
</comment>
<dbReference type="Pfam" id="PF01909">
    <property type="entry name" value="NTP_transf_2"/>
    <property type="match status" value="1"/>
</dbReference>
<dbReference type="SUPFAM" id="SSF81301">
    <property type="entry name" value="Nucleotidyltransferase"/>
    <property type="match status" value="1"/>
</dbReference>
<feature type="domain" description="Polymerase nucleotidyl transferase" evidence="1">
    <location>
        <begin position="4"/>
        <end position="42"/>
    </location>
</feature>
<protein>
    <recommendedName>
        <fullName evidence="1">Polymerase nucleotidyl transferase domain-containing protein</fullName>
    </recommendedName>
</protein>
<dbReference type="Gene3D" id="3.30.460.10">
    <property type="entry name" value="Beta Polymerase, domain 2"/>
    <property type="match status" value="1"/>
</dbReference>
<keyword evidence="3" id="KW-1185">Reference proteome</keyword>
<gene>
    <name evidence="2" type="ORF">GCM10023169_22140</name>
</gene>
<sequence length="255" mass="27825">MTVADACERDERVLAGWLGGSLARGVADDWSDIDLHVIVNDEAAFTAAVLDWFGQLMPLVLADEIPGVPGGFIFLTPGWVHVDFVVHGADTFEPDGHPVKVLFDRAGLVHDVEPAGDDPHGGPYLPDTPSTTFLYFMGNLVTVARRGEWFALAQGTATMRDSLLIPLMLAQNGVRKSDGAKRLNRYLTDEQQAALRSIPAIGSDPEDLFAAQRAIAHEYLRRGRRLAAQVGAEWPDALESAVRELWARELGMAIE</sequence>
<dbReference type="InterPro" id="IPR043519">
    <property type="entry name" value="NT_sf"/>
</dbReference>